<dbReference type="Proteomes" id="UP000199306">
    <property type="component" value="Unassembled WGS sequence"/>
</dbReference>
<sequence length="230" mass="26314">MFQFKQFKIEQHLTAMKVTTDACILGASVNVTKAANILDIGAGTGLLSLMMAQRTRAEITAVEIDQNAFEQALENINQSIFREQIKLFHQPIQKFSTAGQYDLIVSNPPFFQNHLKSDNLSRNKALHTETLSFEELLESVGTKLKPSGSFVVLLPVYETELLCRLALAKDLFPVKQLKIRHRESSKIFRIITTFEYSEEKLVEESLIIKNPDETYTTDFQNLLKDYYLIF</sequence>
<dbReference type="GO" id="GO:0003676">
    <property type="term" value="F:nucleic acid binding"/>
    <property type="evidence" value="ECO:0007669"/>
    <property type="project" value="InterPro"/>
</dbReference>
<protein>
    <recommendedName>
        <fullName evidence="6">tRNA1(Val) (adenine(37)-N6)-methyltransferase</fullName>
        <ecNumber evidence="6">2.1.1.223</ecNumber>
    </recommendedName>
    <alternativeName>
        <fullName evidence="6">tRNA m6A37 methyltransferase</fullName>
    </alternativeName>
</protein>
<dbReference type="EC" id="2.1.1.223" evidence="6"/>
<evidence type="ECO:0000313" key="9">
    <source>
        <dbReference type="Proteomes" id="UP000199306"/>
    </source>
</evidence>
<dbReference type="PANTHER" id="PTHR47739:SF1">
    <property type="entry name" value="TRNA1(VAL) (ADENINE(37)-N6)-METHYLTRANSFERASE"/>
    <property type="match status" value="1"/>
</dbReference>
<name>A0A1I5YF75_9BACT</name>
<keyword evidence="5 6" id="KW-0819">tRNA processing</keyword>
<dbReference type="InterPro" id="IPR007848">
    <property type="entry name" value="Small_mtfrase_dom"/>
</dbReference>
<evidence type="ECO:0000256" key="3">
    <source>
        <dbReference type="ARBA" id="ARBA00022679"/>
    </source>
</evidence>
<dbReference type="OrthoDB" id="5383291at2"/>
<gene>
    <name evidence="8" type="ORF">SAMN04515674_11885</name>
</gene>
<dbReference type="PROSITE" id="PS00092">
    <property type="entry name" value="N6_MTASE"/>
    <property type="match status" value="1"/>
</dbReference>
<comment type="catalytic activity">
    <reaction evidence="6">
        <text>adenosine(37) in tRNA1(Val) + S-adenosyl-L-methionine = N(6)-methyladenosine(37) in tRNA1(Val) + S-adenosyl-L-homocysteine + H(+)</text>
        <dbReference type="Rhea" id="RHEA:43160"/>
        <dbReference type="Rhea" id="RHEA-COMP:10369"/>
        <dbReference type="Rhea" id="RHEA-COMP:10370"/>
        <dbReference type="ChEBI" id="CHEBI:15378"/>
        <dbReference type="ChEBI" id="CHEBI:57856"/>
        <dbReference type="ChEBI" id="CHEBI:59789"/>
        <dbReference type="ChEBI" id="CHEBI:74411"/>
        <dbReference type="ChEBI" id="CHEBI:74449"/>
        <dbReference type="EC" id="2.1.1.223"/>
    </reaction>
</comment>
<evidence type="ECO:0000256" key="5">
    <source>
        <dbReference type="ARBA" id="ARBA00022694"/>
    </source>
</evidence>
<evidence type="ECO:0000313" key="8">
    <source>
        <dbReference type="EMBL" id="SFQ42852.1"/>
    </source>
</evidence>
<dbReference type="InterPro" id="IPR020596">
    <property type="entry name" value="rRNA_Ade_Mease_Trfase_CS"/>
</dbReference>
<keyword evidence="1 6" id="KW-0963">Cytoplasm</keyword>
<dbReference type="GO" id="GO:0016430">
    <property type="term" value="F:tRNA (adenine-N6)-methyltransferase activity"/>
    <property type="evidence" value="ECO:0007669"/>
    <property type="project" value="UniProtKB-UniRule"/>
</dbReference>
<dbReference type="EMBL" id="FOXH01000018">
    <property type="protein sequence ID" value="SFQ42852.1"/>
    <property type="molecule type" value="Genomic_DNA"/>
</dbReference>
<dbReference type="InterPro" id="IPR050210">
    <property type="entry name" value="tRNA_Adenine-N(6)_MTase"/>
</dbReference>
<comment type="subcellular location">
    <subcellularLocation>
        <location evidence="6">Cytoplasm</location>
    </subcellularLocation>
</comment>
<dbReference type="Pfam" id="PF05175">
    <property type="entry name" value="MTS"/>
    <property type="match status" value="1"/>
</dbReference>
<dbReference type="GO" id="GO:0005737">
    <property type="term" value="C:cytoplasm"/>
    <property type="evidence" value="ECO:0007669"/>
    <property type="project" value="UniProtKB-SubCell"/>
</dbReference>
<keyword evidence="2 6" id="KW-0489">Methyltransferase</keyword>
<dbReference type="RefSeq" id="WP_092019445.1">
    <property type="nucleotide sequence ID" value="NZ_FOXH01000018.1"/>
</dbReference>
<organism evidence="8 9">
    <name type="scientific">Pseudarcicella hirudinis</name>
    <dbReference type="NCBI Taxonomy" id="1079859"/>
    <lineage>
        <taxon>Bacteria</taxon>
        <taxon>Pseudomonadati</taxon>
        <taxon>Bacteroidota</taxon>
        <taxon>Cytophagia</taxon>
        <taxon>Cytophagales</taxon>
        <taxon>Flectobacillaceae</taxon>
        <taxon>Pseudarcicella</taxon>
    </lineage>
</organism>
<keyword evidence="9" id="KW-1185">Reference proteome</keyword>
<keyword evidence="3 6" id="KW-0808">Transferase</keyword>
<dbReference type="PROSITE" id="PS01131">
    <property type="entry name" value="RRNA_A_DIMETH"/>
    <property type="match status" value="1"/>
</dbReference>
<evidence type="ECO:0000256" key="2">
    <source>
        <dbReference type="ARBA" id="ARBA00022603"/>
    </source>
</evidence>
<keyword evidence="4 6" id="KW-0949">S-adenosyl-L-methionine</keyword>
<dbReference type="InterPro" id="IPR029063">
    <property type="entry name" value="SAM-dependent_MTases_sf"/>
</dbReference>
<comment type="similarity">
    <text evidence="6">Belongs to the methyltransferase superfamily. tRNA (adenine-N(6)-)-methyltransferase family.</text>
</comment>
<reference evidence="8 9" key="1">
    <citation type="submission" date="2016-10" db="EMBL/GenBank/DDBJ databases">
        <authorList>
            <person name="de Groot N.N."/>
        </authorList>
    </citation>
    <scope>NUCLEOTIDE SEQUENCE [LARGE SCALE GENOMIC DNA]</scope>
    <source>
        <strain evidence="9">E92,LMG 26720,CCM 7988</strain>
    </source>
</reference>
<accession>A0A1I5YF75</accession>
<dbReference type="InterPro" id="IPR022882">
    <property type="entry name" value="tRNA_adenine-N6_MeTrfase"/>
</dbReference>
<dbReference type="InterPro" id="IPR002052">
    <property type="entry name" value="DNA_methylase_N6_adenine_CS"/>
</dbReference>
<evidence type="ECO:0000259" key="7">
    <source>
        <dbReference type="Pfam" id="PF05175"/>
    </source>
</evidence>
<evidence type="ECO:0000256" key="6">
    <source>
        <dbReference type="HAMAP-Rule" id="MF_01872"/>
    </source>
</evidence>
<dbReference type="PANTHER" id="PTHR47739">
    <property type="entry name" value="TRNA1(VAL) (ADENINE(37)-N6)-METHYLTRANSFERASE"/>
    <property type="match status" value="1"/>
</dbReference>
<dbReference type="AlphaFoldDB" id="A0A1I5YF75"/>
<comment type="function">
    <text evidence="6">Specifically methylates the adenine in position 37 of tRNA(1)(Val) (anticodon cmo5UAC).</text>
</comment>
<proteinExistence type="inferred from homology"/>
<dbReference type="CDD" id="cd02440">
    <property type="entry name" value="AdoMet_MTases"/>
    <property type="match status" value="1"/>
</dbReference>
<feature type="domain" description="Methyltransferase small" evidence="7">
    <location>
        <begin position="29"/>
        <end position="120"/>
    </location>
</feature>
<evidence type="ECO:0000256" key="1">
    <source>
        <dbReference type="ARBA" id="ARBA00022490"/>
    </source>
</evidence>
<dbReference type="STRING" id="1079859.SAMN04515674_11885"/>
<dbReference type="SUPFAM" id="SSF53335">
    <property type="entry name" value="S-adenosyl-L-methionine-dependent methyltransferases"/>
    <property type="match status" value="1"/>
</dbReference>
<evidence type="ECO:0000256" key="4">
    <source>
        <dbReference type="ARBA" id="ARBA00022691"/>
    </source>
</evidence>
<dbReference type="Gene3D" id="3.40.50.150">
    <property type="entry name" value="Vaccinia Virus protein VP39"/>
    <property type="match status" value="1"/>
</dbReference>
<dbReference type="GO" id="GO:0008033">
    <property type="term" value="P:tRNA processing"/>
    <property type="evidence" value="ECO:0007669"/>
    <property type="project" value="UniProtKB-UniRule"/>
</dbReference>
<dbReference type="GO" id="GO:0000179">
    <property type="term" value="F:rRNA (adenine-N6,N6-)-dimethyltransferase activity"/>
    <property type="evidence" value="ECO:0007669"/>
    <property type="project" value="InterPro"/>
</dbReference>
<dbReference type="HAMAP" id="MF_01872">
    <property type="entry name" value="tRNA_methyltr_YfiC"/>
    <property type="match status" value="1"/>
</dbReference>